<sequence>MRRLVALTVGLIVMLTSPPVFSESFTDKAKNDSTVEVSDEDPAMQKAMARARAGLDGFLKKAGSPPSDTGHYSVKVRVSEGESLEYLWIADLKGQGDLWSGRIENVPVVRSLKKGQTYSFAKTEIVDWTYVDKGKKKVVGNFTTCALLTKESPEVAQKIQKQYGLECDR</sequence>
<gene>
    <name evidence="3" type="ORF">COMA1_30297</name>
</gene>
<protein>
    <recommendedName>
        <fullName evidence="2">DUF2314 domain-containing protein</fullName>
    </recommendedName>
</protein>
<accession>A0A0S4LH24</accession>
<dbReference type="Proteomes" id="UP000199032">
    <property type="component" value="Unassembled WGS sequence"/>
</dbReference>
<dbReference type="STRING" id="1742972.COMA1_30297"/>
<evidence type="ECO:0000259" key="2">
    <source>
        <dbReference type="Pfam" id="PF10077"/>
    </source>
</evidence>
<proteinExistence type="predicted"/>
<feature type="chain" id="PRO_5006623971" description="DUF2314 domain-containing protein" evidence="1">
    <location>
        <begin position="23"/>
        <end position="169"/>
    </location>
</feature>
<dbReference type="AlphaFoldDB" id="A0A0S4LH24"/>
<dbReference type="InterPro" id="IPR018756">
    <property type="entry name" value="DUF2314"/>
</dbReference>
<evidence type="ECO:0000313" key="3">
    <source>
        <dbReference type="EMBL" id="CUS36887.1"/>
    </source>
</evidence>
<feature type="domain" description="DUF2314" evidence="2">
    <location>
        <begin position="41"/>
        <end position="166"/>
    </location>
</feature>
<dbReference type="RefSeq" id="WP_176698054.1">
    <property type="nucleotide sequence ID" value="NZ_CZQA01000009.1"/>
</dbReference>
<keyword evidence="1" id="KW-0732">Signal</keyword>
<keyword evidence="4" id="KW-1185">Reference proteome</keyword>
<organism evidence="3 4">
    <name type="scientific">Candidatus Nitrospira nitrosa</name>
    <dbReference type="NCBI Taxonomy" id="1742972"/>
    <lineage>
        <taxon>Bacteria</taxon>
        <taxon>Pseudomonadati</taxon>
        <taxon>Nitrospirota</taxon>
        <taxon>Nitrospiria</taxon>
        <taxon>Nitrospirales</taxon>
        <taxon>Nitrospiraceae</taxon>
        <taxon>Nitrospira</taxon>
    </lineage>
</organism>
<reference evidence="3 4" key="1">
    <citation type="submission" date="2015-10" db="EMBL/GenBank/DDBJ databases">
        <authorList>
            <person name="Gilbert D.G."/>
        </authorList>
    </citation>
    <scope>NUCLEOTIDE SEQUENCE [LARGE SCALE GENOMIC DNA]</scope>
    <source>
        <strain evidence="3">COMA1</strain>
    </source>
</reference>
<evidence type="ECO:0000313" key="4">
    <source>
        <dbReference type="Proteomes" id="UP000199032"/>
    </source>
</evidence>
<dbReference type="EMBL" id="CZQA01000009">
    <property type="protein sequence ID" value="CUS36887.1"/>
    <property type="molecule type" value="Genomic_DNA"/>
</dbReference>
<evidence type="ECO:0000256" key="1">
    <source>
        <dbReference type="SAM" id="SignalP"/>
    </source>
</evidence>
<feature type="signal peptide" evidence="1">
    <location>
        <begin position="1"/>
        <end position="22"/>
    </location>
</feature>
<dbReference type="Pfam" id="PF10077">
    <property type="entry name" value="DUF2314"/>
    <property type="match status" value="1"/>
</dbReference>
<name>A0A0S4LH24_9BACT</name>